<dbReference type="Pfam" id="PF02826">
    <property type="entry name" value="2-Hacid_dh_C"/>
    <property type="match status" value="1"/>
</dbReference>
<organism evidence="7 8">
    <name type="scientific">Saezia sanguinis</name>
    <dbReference type="NCBI Taxonomy" id="1965230"/>
    <lineage>
        <taxon>Bacteria</taxon>
        <taxon>Pseudomonadati</taxon>
        <taxon>Pseudomonadota</taxon>
        <taxon>Betaproteobacteria</taxon>
        <taxon>Burkholderiales</taxon>
        <taxon>Saeziaceae</taxon>
        <taxon>Saezia</taxon>
    </lineage>
</organism>
<dbReference type="GO" id="GO:0016618">
    <property type="term" value="F:hydroxypyruvate reductase [NAD(P)H] activity"/>
    <property type="evidence" value="ECO:0007669"/>
    <property type="project" value="UniProtKB-EC"/>
</dbReference>
<evidence type="ECO:0000256" key="1">
    <source>
        <dbReference type="ARBA" id="ARBA00005854"/>
    </source>
</evidence>
<dbReference type="GO" id="GO:0051287">
    <property type="term" value="F:NAD binding"/>
    <property type="evidence" value="ECO:0007669"/>
    <property type="project" value="InterPro"/>
</dbReference>
<feature type="domain" description="D-isomer specific 2-hydroxyacid dehydrogenase NAD-binding" evidence="6">
    <location>
        <begin position="112"/>
        <end position="285"/>
    </location>
</feature>
<evidence type="ECO:0000256" key="3">
    <source>
        <dbReference type="ARBA" id="ARBA00023027"/>
    </source>
</evidence>
<evidence type="ECO:0000256" key="4">
    <source>
        <dbReference type="RuleBase" id="RU003719"/>
    </source>
</evidence>
<dbReference type="CDD" id="cd12169">
    <property type="entry name" value="PGDH_like_1"/>
    <property type="match status" value="1"/>
</dbReference>
<dbReference type="InterPro" id="IPR006140">
    <property type="entry name" value="D-isomer_DH_NAD-bd"/>
</dbReference>
<dbReference type="AlphaFoldDB" id="A0A433SGC8"/>
<dbReference type="InterPro" id="IPR036291">
    <property type="entry name" value="NAD(P)-bd_dom_sf"/>
</dbReference>
<evidence type="ECO:0000259" key="5">
    <source>
        <dbReference type="Pfam" id="PF00389"/>
    </source>
</evidence>
<keyword evidence="7" id="KW-0670">Pyruvate</keyword>
<keyword evidence="8" id="KW-1185">Reference proteome</keyword>
<keyword evidence="2 4" id="KW-0560">Oxidoreductase</keyword>
<sequence length="322" mass="35270">MTLLVIPDDYQKATDGLDFLHAHSGFTVRALGDLFRDPAADPLLSEAQGLILIRERTRIDRHFLQKTPRLKLISQTSKVARHIDMQACTDAGVAVVEGFGSAVAPAELTWLLIMAARRQLVAAVNAMKQGLWQVNIGEALAGQTLGILGFGNIGKRMAHFAQAFDMKLLIWGTARAQQEARSLGLRVAENREAFFAEADIITVHQRLVAENTGNITLADLSLMKSSALFVNTSRAELVAPDALEQALRQGRPGFAALDVFMHEPVYDKNAPLLQMPNVLCTPHLGYVEKAGYGLYFKTAFENAVRFFQGDTSGVLNPEVLTK</sequence>
<dbReference type="SUPFAM" id="SSF52283">
    <property type="entry name" value="Formate/glycerate dehydrogenase catalytic domain-like"/>
    <property type="match status" value="1"/>
</dbReference>
<accession>A0A433SGC8</accession>
<dbReference type="PANTHER" id="PTHR42789:SF1">
    <property type="entry name" value="D-ISOMER SPECIFIC 2-HYDROXYACID DEHYDROGENASE FAMILY PROTEIN (AFU_ORTHOLOGUE AFUA_6G10090)"/>
    <property type="match status" value="1"/>
</dbReference>
<dbReference type="Proteomes" id="UP000286947">
    <property type="component" value="Unassembled WGS sequence"/>
</dbReference>
<protein>
    <submittedName>
        <fullName evidence="7">Hydroxypyruvate reductase</fullName>
        <ecNumber evidence="7">1.1.1.81</ecNumber>
    </submittedName>
</protein>
<dbReference type="RefSeq" id="WP_126977305.1">
    <property type="nucleotide sequence ID" value="NZ_PQSP01000001.1"/>
</dbReference>
<keyword evidence="3" id="KW-0520">NAD</keyword>
<feature type="domain" description="D-isomer specific 2-hydroxyacid dehydrogenase catalytic" evidence="5">
    <location>
        <begin position="45"/>
        <end position="311"/>
    </location>
</feature>
<comment type="caution">
    <text evidence="7">The sequence shown here is derived from an EMBL/GenBank/DDBJ whole genome shotgun (WGS) entry which is preliminary data.</text>
</comment>
<evidence type="ECO:0000259" key="6">
    <source>
        <dbReference type="Pfam" id="PF02826"/>
    </source>
</evidence>
<evidence type="ECO:0000313" key="7">
    <source>
        <dbReference type="EMBL" id="RUS67704.1"/>
    </source>
</evidence>
<evidence type="ECO:0000313" key="8">
    <source>
        <dbReference type="Proteomes" id="UP000286947"/>
    </source>
</evidence>
<comment type="similarity">
    <text evidence="1 4">Belongs to the D-isomer specific 2-hydroxyacid dehydrogenase family.</text>
</comment>
<dbReference type="OrthoDB" id="9805416at2"/>
<dbReference type="SUPFAM" id="SSF51735">
    <property type="entry name" value="NAD(P)-binding Rossmann-fold domains"/>
    <property type="match status" value="1"/>
</dbReference>
<evidence type="ECO:0000256" key="2">
    <source>
        <dbReference type="ARBA" id="ARBA00023002"/>
    </source>
</evidence>
<dbReference type="Gene3D" id="3.40.50.720">
    <property type="entry name" value="NAD(P)-binding Rossmann-like Domain"/>
    <property type="match status" value="2"/>
</dbReference>
<dbReference type="InterPro" id="IPR050857">
    <property type="entry name" value="D-2-hydroxyacid_DH"/>
</dbReference>
<proteinExistence type="inferred from homology"/>
<dbReference type="EC" id="1.1.1.81" evidence="7"/>
<name>A0A433SGC8_9BURK</name>
<dbReference type="InterPro" id="IPR006139">
    <property type="entry name" value="D-isomer_2_OHA_DH_cat_dom"/>
</dbReference>
<dbReference type="EMBL" id="PQSP01000001">
    <property type="protein sequence ID" value="RUS67704.1"/>
    <property type="molecule type" value="Genomic_DNA"/>
</dbReference>
<gene>
    <name evidence="7" type="ORF">CUZ56_00180</name>
</gene>
<dbReference type="PANTHER" id="PTHR42789">
    <property type="entry name" value="D-ISOMER SPECIFIC 2-HYDROXYACID DEHYDROGENASE FAMILY PROTEIN (AFU_ORTHOLOGUE AFUA_6G10090)"/>
    <property type="match status" value="1"/>
</dbReference>
<reference evidence="7 8" key="1">
    <citation type="submission" date="2018-01" db="EMBL/GenBank/DDBJ databases">
        <title>Saezia sanguinis gen. nov., sp. nov., in the order Burkholderiales isolated from human blood.</title>
        <authorList>
            <person name="Medina-Pascual M.J."/>
            <person name="Valdezate S."/>
            <person name="Monzon S."/>
            <person name="Cuesta I."/>
            <person name="Carrasco G."/>
            <person name="Villalon P."/>
            <person name="Saez-Nieto J.A."/>
        </authorList>
    </citation>
    <scope>NUCLEOTIDE SEQUENCE [LARGE SCALE GENOMIC DNA]</scope>
    <source>
        <strain evidence="7 8">CNM695-12</strain>
    </source>
</reference>
<dbReference type="Pfam" id="PF00389">
    <property type="entry name" value="2-Hacid_dh"/>
    <property type="match status" value="1"/>
</dbReference>